<organism evidence="2 3">
    <name type="scientific">Dactylosporangium darangshiense</name>
    <dbReference type="NCBI Taxonomy" id="579108"/>
    <lineage>
        <taxon>Bacteria</taxon>
        <taxon>Bacillati</taxon>
        <taxon>Actinomycetota</taxon>
        <taxon>Actinomycetes</taxon>
        <taxon>Micromonosporales</taxon>
        <taxon>Micromonosporaceae</taxon>
        <taxon>Dactylosporangium</taxon>
    </lineage>
</organism>
<reference evidence="3" key="1">
    <citation type="journal article" date="2019" name="Int. J. Syst. Evol. Microbiol.">
        <title>The Global Catalogue of Microorganisms (GCM) 10K type strain sequencing project: providing services to taxonomists for standard genome sequencing and annotation.</title>
        <authorList>
            <consortium name="The Broad Institute Genomics Platform"/>
            <consortium name="The Broad Institute Genome Sequencing Center for Infectious Disease"/>
            <person name="Wu L."/>
            <person name="Ma J."/>
        </authorList>
    </citation>
    <scope>NUCLEOTIDE SEQUENCE [LARGE SCALE GENOMIC DNA]</scope>
    <source>
        <strain evidence="3">JCM 17441</strain>
    </source>
</reference>
<evidence type="ECO:0000313" key="3">
    <source>
        <dbReference type="Proteomes" id="UP001500620"/>
    </source>
</evidence>
<keyword evidence="1" id="KW-0472">Membrane</keyword>
<dbReference type="Proteomes" id="UP001500620">
    <property type="component" value="Unassembled WGS sequence"/>
</dbReference>
<name>A0ABP8DR46_9ACTN</name>
<dbReference type="EMBL" id="BAABAT010000051">
    <property type="protein sequence ID" value="GAA4262271.1"/>
    <property type="molecule type" value="Genomic_DNA"/>
</dbReference>
<keyword evidence="1" id="KW-0812">Transmembrane</keyword>
<feature type="transmembrane region" description="Helical" evidence="1">
    <location>
        <begin position="68"/>
        <end position="90"/>
    </location>
</feature>
<evidence type="ECO:0000256" key="1">
    <source>
        <dbReference type="SAM" id="Phobius"/>
    </source>
</evidence>
<protein>
    <recommendedName>
        <fullName evidence="4">Integral membrane protein</fullName>
    </recommendedName>
</protein>
<accession>A0ABP8DR46</accession>
<gene>
    <name evidence="2" type="ORF">GCM10022255_098300</name>
</gene>
<evidence type="ECO:0000313" key="2">
    <source>
        <dbReference type="EMBL" id="GAA4262271.1"/>
    </source>
</evidence>
<feature type="transmembrane region" description="Helical" evidence="1">
    <location>
        <begin position="102"/>
        <end position="121"/>
    </location>
</feature>
<keyword evidence="1" id="KW-1133">Transmembrane helix</keyword>
<proteinExistence type="predicted"/>
<comment type="caution">
    <text evidence="2">The sequence shown here is derived from an EMBL/GenBank/DDBJ whole genome shotgun (WGS) entry which is preliminary data.</text>
</comment>
<sequence>MDAVTEPRQGYDEYDEPQTPVDGFSPIGPASPVRPGTVTGAAAMLYIGGVAAVALGCVASIVGEGSALGYPLKIAGFVAMIAGIVNMLLARAVLRGRAWARTTAVVLGMLNALSAIVPPLLSDGAGVPQAFFGVALNIVLVGLLLAPTAREYFAASSEQ</sequence>
<evidence type="ECO:0008006" key="4">
    <source>
        <dbReference type="Google" id="ProtNLM"/>
    </source>
</evidence>
<feature type="transmembrane region" description="Helical" evidence="1">
    <location>
        <begin position="43"/>
        <end position="62"/>
    </location>
</feature>
<feature type="transmembrane region" description="Helical" evidence="1">
    <location>
        <begin position="127"/>
        <end position="146"/>
    </location>
</feature>
<keyword evidence="3" id="KW-1185">Reference proteome</keyword>